<proteinExistence type="predicted"/>
<dbReference type="PANTHER" id="PTHR23022:SF135">
    <property type="entry name" value="SI:DKEY-77F5.3"/>
    <property type="match status" value="1"/>
</dbReference>
<dbReference type="InterPro" id="IPR036397">
    <property type="entry name" value="RNaseH_sf"/>
</dbReference>
<sequence>MSKGKNITPNQRTKVVFSDESKFNRFGSDGKKYVRSRPGEEFMPKCTIPTIKHGGGSVMVCAAFNRNGPGPLHIVEGIMDSTSYVRILEDNLIPYVRSQRLGRNRIFLQDNNPKHSSNWPSQSPALNPIVLRQKPSNIKELQAVIKKSNGVLSLYTLCLDVVLQLSRSWGILRSISYVLTYCYCYS</sequence>
<dbReference type="GO" id="GO:0003676">
    <property type="term" value="F:nucleic acid binding"/>
    <property type="evidence" value="ECO:0007669"/>
    <property type="project" value="InterPro"/>
</dbReference>
<dbReference type="PANTHER" id="PTHR23022">
    <property type="entry name" value="TRANSPOSABLE ELEMENT-RELATED"/>
    <property type="match status" value="1"/>
</dbReference>
<protein>
    <submittedName>
        <fullName evidence="2">DDE_3 domain-containing protein</fullName>
    </submittedName>
</protein>
<dbReference type="InterPro" id="IPR052338">
    <property type="entry name" value="Transposase_5"/>
</dbReference>
<name>A0A1I7WXV7_HETBA</name>
<reference evidence="2" key="1">
    <citation type="submission" date="2016-11" db="UniProtKB">
        <authorList>
            <consortium name="WormBaseParasite"/>
        </authorList>
    </citation>
    <scope>IDENTIFICATION</scope>
</reference>
<evidence type="ECO:0000313" key="1">
    <source>
        <dbReference type="Proteomes" id="UP000095283"/>
    </source>
</evidence>
<dbReference type="WBParaSite" id="Hba_09984">
    <property type="protein sequence ID" value="Hba_09984"/>
    <property type="gene ID" value="Hba_09984"/>
</dbReference>
<evidence type="ECO:0000313" key="2">
    <source>
        <dbReference type="WBParaSite" id="Hba_09984"/>
    </source>
</evidence>
<keyword evidence="1" id="KW-1185">Reference proteome</keyword>
<dbReference type="AlphaFoldDB" id="A0A1I7WXV7"/>
<dbReference type="Gene3D" id="3.30.420.10">
    <property type="entry name" value="Ribonuclease H-like superfamily/Ribonuclease H"/>
    <property type="match status" value="1"/>
</dbReference>
<organism evidence="1 2">
    <name type="scientific">Heterorhabditis bacteriophora</name>
    <name type="common">Entomopathogenic nematode worm</name>
    <dbReference type="NCBI Taxonomy" id="37862"/>
    <lineage>
        <taxon>Eukaryota</taxon>
        <taxon>Metazoa</taxon>
        <taxon>Ecdysozoa</taxon>
        <taxon>Nematoda</taxon>
        <taxon>Chromadorea</taxon>
        <taxon>Rhabditida</taxon>
        <taxon>Rhabditina</taxon>
        <taxon>Rhabditomorpha</taxon>
        <taxon>Strongyloidea</taxon>
        <taxon>Heterorhabditidae</taxon>
        <taxon>Heterorhabditis</taxon>
    </lineage>
</organism>
<dbReference type="Proteomes" id="UP000095283">
    <property type="component" value="Unplaced"/>
</dbReference>
<accession>A0A1I7WXV7</accession>